<dbReference type="PANTHER" id="PTHR31900">
    <property type="entry name" value="F-BOX/RNI SUPERFAMILY PROTEIN-RELATED"/>
    <property type="match status" value="1"/>
</dbReference>
<gene>
    <name evidence="3" type="primary">LOC113689619</name>
</gene>
<dbReference type="InterPro" id="IPR006566">
    <property type="entry name" value="FBD"/>
</dbReference>
<dbReference type="InterPro" id="IPR050232">
    <property type="entry name" value="FBL13/AtMIF1-like"/>
</dbReference>
<dbReference type="PANTHER" id="PTHR31900:SF34">
    <property type="entry name" value="EMB|CAB62440.1-RELATED"/>
    <property type="match status" value="1"/>
</dbReference>
<dbReference type="Gene3D" id="1.20.1280.50">
    <property type="match status" value="1"/>
</dbReference>
<accession>A0ABM4UGD6</accession>
<protein>
    <submittedName>
        <fullName evidence="3">F-box protein At3g62230</fullName>
    </submittedName>
</protein>
<reference evidence="3" key="1">
    <citation type="submission" date="2025-08" db="UniProtKB">
        <authorList>
            <consortium name="RefSeq"/>
        </authorList>
    </citation>
    <scope>IDENTIFICATION</scope>
    <source>
        <tissue evidence="3">Leaves</tissue>
    </source>
</reference>
<dbReference type="InterPro" id="IPR032675">
    <property type="entry name" value="LRR_dom_sf"/>
</dbReference>
<feature type="domain" description="F-box" evidence="1">
    <location>
        <begin position="4"/>
        <end position="52"/>
    </location>
</feature>
<proteinExistence type="predicted"/>
<dbReference type="Pfam" id="PF08387">
    <property type="entry name" value="FBD"/>
    <property type="match status" value="1"/>
</dbReference>
<dbReference type="Gene3D" id="3.80.10.10">
    <property type="entry name" value="Ribonuclease Inhibitor"/>
    <property type="match status" value="1"/>
</dbReference>
<dbReference type="Pfam" id="PF00646">
    <property type="entry name" value="F-box"/>
    <property type="match status" value="1"/>
</dbReference>
<name>A0ABM4UGD6_COFAR</name>
<dbReference type="GeneID" id="113689619"/>
<dbReference type="SUPFAM" id="SSF81383">
    <property type="entry name" value="F-box domain"/>
    <property type="match status" value="1"/>
</dbReference>
<dbReference type="SUPFAM" id="SSF52047">
    <property type="entry name" value="RNI-like"/>
    <property type="match status" value="1"/>
</dbReference>
<dbReference type="SMART" id="SM00579">
    <property type="entry name" value="FBD"/>
    <property type="match status" value="1"/>
</dbReference>
<dbReference type="RefSeq" id="XP_071906332.1">
    <property type="nucleotide sequence ID" value="XM_072050231.1"/>
</dbReference>
<dbReference type="Proteomes" id="UP001652660">
    <property type="component" value="Chromosome 5c"/>
</dbReference>
<dbReference type="InterPro" id="IPR036047">
    <property type="entry name" value="F-box-like_dom_sf"/>
</dbReference>
<evidence type="ECO:0000313" key="3">
    <source>
        <dbReference type="RefSeq" id="XP_071906332.1"/>
    </source>
</evidence>
<evidence type="ECO:0000259" key="1">
    <source>
        <dbReference type="PROSITE" id="PS50181"/>
    </source>
</evidence>
<dbReference type="InterPro" id="IPR055357">
    <property type="entry name" value="LRR_At1g61320_AtMIF1"/>
</dbReference>
<dbReference type="CDD" id="cd22160">
    <property type="entry name" value="F-box_AtFBL13-like"/>
    <property type="match status" value="1"/>
</dbReference>
<dbReference type="InterPro" id="IPR053781">
    <property type="entry name" value="F-box_AtFBL13-like"/>
</dbReference>
<keyword evidence="2" id="KW-1185">Reference proteome</keyword>
<dbReference type="PROSITE" id="PS50181">
    <property type="entry name" value="FBOX"/>
    <property type="match status" value="1"/>
</dbReference>
<organism evidence="2 3">
    <name type="scientific">Coffea arabica</name>
    <name type="common">Arabian coffee</name>
    <dbReference type="NCBI Taxonomy" id="13443"/>
    <lineage>
        <taxon>Eukaryota</taxon>
        <taxon>Viridiplantae</taxon>
        <taxon>Streptophyta</taxon>
        <taxon>Embryophyta</taxon>
        <taxon>Tracheophyta</taxon>
        <taxon>Spermatophyta</taxon>
        <taxon>Magnoliopsida</taxon>
        <taxon>eudicotyledons</taxon>
        <taxon>Gunneridae</taxon>
        <taxon>Pentapetalae</taxon>
        <taxon>asterids</taxon>
        <taxon>lamiids</taxon>
        <taxon>Gentianales</taxon>
        <taxon>Rubiaceae</taxon>
        <taxon>Ixoroideae</taxon>
        <taxon>Gardenieae complex</taxon>
        <taxon>Bertiereae - Coffeeae clade</taxon>
        <taxon>Coffeeae</taxon>
        <taxon>Coffea</taxon>
    </lineage>
</organism>
<evidence type="ECO:0000313" key="2">
    <source>
        <dbReference type="Proteomes" id="UP001652660"/>
    </source>
</evidence>
<dbReference type="Pfam" id="PF23622">
    <property type="entry name" value="LRR_At1g61320_AtMIF1"/>
    <property type="match status" value="1"/>
</dbReference>
<sequence length="477" mass="54533">MDNQDRLSPLPDGVLFIIVSFLPFKEAVRTSVLSRRWRRIPVGTRNLEFEDRDFVPEAADSDQEARQNKRRAFLDFVAGWIGNYRDSEGPVKFGLAFSHPEDHRLEMEHFVGFATDRRVKVIDLDFSDPEWDEDIIQPHQAFLELPNIDDQHKRTLESLRLFSCNPPRISQASPNFTALKSVHLGWIGLPSAFIKNLMEKCPALETLSTKNCFHAGYFEVIGPRLKTLVLEKCSGAGPNMRMPNILINAPKLRVFKYSGVLTTFEFERLGSMEEADLDFGLHGEYGEYGDILCALLAEIACVRTLTICSYMLQVIPTGEEPLKLQPVLGCVNRLTLKTSMDRREFYGITFFLNSCPNLEVLTIDLTTSIRIFRECDPPFGIEHHAFLYAGRYQPNYTCLRSKLKSVHVEGFKGEPNELLVLRYLLKHGRVLDEVHIHLSKERGPGGASMEETYFNKIRSLKNCKVASKGLRIFLRRK</sequence>
<dbReference type="InterPro" id="IPR001810">
    <property type="entry name" value="F-box_dom"/>
</dbReference>